<organism evidence="8 9">
    <name type="scientific">Pseudomonas viciae</name>
    <dbReference type="NCBI Taxonomy" id="2505979"/>
    <lineage>
        <taxon>Bacteria</taxon>
        <taxon>Pseudomonadati</taxon>
        <taxon>Pseudomonadota</taxon>
        <taxon>Gammaproteobacteria</taxon>
        <taxon>Pseudomonadales</taxon>
        <taxon>Pseudomonadaceae</taxon>
        <taxon>Pseudomonas</taxon>
    </lineage>
</organism>
<protein>
    <recommendedName>
        <fullName evidence="2">High-affinity zinc uptake system protein ZnuA</fullName>
    </recommendedName>
</protein>
<dbReference type="KEGG" id="pvk:EPZ47_15505"/>
<dbReference type="SUPFAM" id="SSF53807">
    <property type="entry name" value="Helical backbone' metal receptor"/>
    <property type="match status" value="1"/>
</dbReference>
<evidence type="ECO:0000256" key="1">
    <source>
        <dbReference type="ARBA" id="ARBA00011028"/>
    </source>
</evidence>
<proteinExistence type="inferred from homology"/>
<dbReference type="OrthoDB" id="9793396at2"/>
<dbReference type="GO" id="GO:0046872">
    <property type="term" value="F:metal ion binding"/>
    <property type="evidence" value="ECO:0007669"/>
    <property type="project" value="InterPro"/>
</dbReference>
<evidence type="ECO:0000256" key="3">
    <source>
        <dbReference type="ARBA" id="ARBA00022448"/>
    </source>
</evidence>
<accession>A0A4P7PHP6</accession>
<dbReference type="PRINTS" id="PR00690">
    <property type="entry name" value="ADHESNFAMILY"/>
</dbReference>
<dbReference type="GO" id="GO:0007155">
    <property type="term" value="P:cell adhesion"/>
    <property type="evidence" value="ECO:0007669"/>
    <property type="project" value="InterPro"/>
</dbReference>
<evidence type="ECO:0000256" key="2">
    <source>
        <dbReference type="ARBA" id="ARBA00015915"/>
    </source>
</evidence>
<name>A0A4P7PHP6_9PSED</name>
<keyword evidence="5" id="KW-0406">Ion transport</keyword>
<dbReference type="InterPro" id="IPR006127">
    <property type="entry name" value="ZnuA-like"/>
</dbReference>
<dbReference type="Proteomes" id="UP000296468">
    <property type="component" value="Chromosome"/>
</dbReference>
<evidence type="ECO:0000256" key="7">
    <source>
        <dbReference type="SAM" id="SignalP"/>
    </source>
</evidence>
<dbReference type="Gene3D" id="3.40.50.1980">
    <property type="entry name" value="Nitrogenase molybdenum iron protein domain"/>
    <property type="match status" value="2"/>
</dbReference>
<dbReference type="AlphaFoldDB" id="A0A4P7PHP6"/>
<dbReference type="InterPro" id="IPR006128">
    <property type="entry name" value="Lipoprotein_PsaA-like"/>
</dbReference>
<evidence type="ECO:0000313" key="8">
    <source>
        <dbReference type="EMBL" id="QBZ90065.1"/>
    </source>
</evidence>
<dbReference type="Pfam" id="PF01297">
    <property type="entry name" value="ZnuA"/>
    <property type="match status" value="1"/>
</dbReference>
<gene>
    <name evidence="8" type="ORF">EPZ47_15505</name>
</gene>
<keyword evidence="4 7" id="KW-0732">Signal</keyword>
<dbReference type="PANTHER" id="PTHR42953:SF3">
    <property type="entry name" value="HIGH-AFFINITY ZINC UPTAKE SYSTEM PROTEIN ZNUA"/>
    <property type="match status" value="1"/>
</dbReference>
<dbReference type="PRINTS" id="PR00691">
    <property type="entry name" value="ADHESINB"/>
</dbReference>
<dbReference type="GO" id="GO:0006829">
    <property type="term" value="P:zinc ion transport"/>
    <property type="evidence" value="ECO:0007669"/>
    <property type="project" value="UniProtKB-KW"/>
</dbReference>
<evidence type="ECO:0000313" key="9">
    <source>
        <dbReference type="Proteomes" id="UP000296468"/>
    </source>
</evidence>
<dbReference type="RefSeq" id="WP_135845593.1">
    <property type="nucleotide sequence ID" value="NZ_CP035088.1"/>
</dbReference>
<keyword evidence="3 6" id="KW-0813">Transport</keyword>
<evidence type="ECO:0000256" key="5">
    <source>
        <dbReference type="ARBA" id="ARBA00022906"/>
    </source>
</evidence>
<dbReference type="EMBL" id="CP035088">
    <property type="protein sequence ID" value="QBZ90065.1"/>
    <property type="molecule type" value="Genomic_DNA"/>
</dbReference>
<keyword evidence="5" id="KW-0864">Zinc transport</keyword>
<dbReference type="PANTHER" id="PTHR42953">
    <property type="entry name" value="HIGH-AFFINITY ZINC UPTAKE SYSTEM PROTEIN ZNUA-RELATED"/>
    <property type="match status" value="1"/>
</dbReference>
<dbReference type="InterPro" id="IPR050492">
    <property type="entry name" value="Bact_metal-bind_prot9"/>
</dbReference>
<evidence type="ECO:0000256" key="6">
    <source>
        <dbReference type="RuleBase" id="RU003512"/>
    </source>
</evidence>
<comment type="similarity">
    <text evidence="1 6">Belongs to the bacterial solute-binding protein 9 family.</text>
</comment>
<evidence type="ECO:0000256" key="4">
    <source>
        <dbReference type="ARBA" id="ARBA00022729"/>
    </source>
</evidence>
<keyword evidence="5" id="KW-0862">Zinc</keyword>
<feature type="signal peptide" evidence="7">
    <location>
        <begin position="1"/>
        <end position="27"/>
    </location>
</feature>
<reference evidence="8 9" key="1">
    <citation type="journal article" date="2019" name="Front. Microbiol.">
        <title>In silico and Genetic Analyses of Cyclic Lipopeptide Synthetic Gene Clusters in Pseudomonas sp. 11K1.</title>
        <authorList>
            <person name="Zhao H."/>
            <person name="Liu Y.P."/>
            <person name="Zhang L.Q."/>
        </authorList>
    </citation>
    <scope>NUCLEOTIDE SEQUENCE [LARGE SCALE GENOMIC DNA]</scope>
    <source>
        <strain evidence="8 9">11K1</strain>
    </source>
</reference>
<feature type="chain" id="PRO_5020739904" description="High-affinity zinc uptake system protein ZnuA" evidence="7">
    <location>
        <begin position="28"/>
        <end position="310"/>
    </location>
</feature>
<sequence>MTVSTRRRALWRSCLALLVLIPALAFAGPTAPLGKKLKIGVTLHPYYSFVANIVGDRAEVVALIPAQANPHNYQPQPDDITRAMTLDALVVNGIGHDEWAFQIIKAAGRGTTLPIIQANASVALIPIGGDQDGAKVVNPHTFVSTTAAIQQVFEITRRLGELDPHNAAAYRQNALAYAARIRALRAGFMTRFAALDLSSFRCATTHAGYDYMMQEFGLFVSAVIEPRHGVAPTARQLANTLDAIKKANVKVLFAEKNFSLDLAKPIEAATGVKVFSLSHITGDTYSADEFEVAMRENLETLAEAVEFMQR</sequence>
<dbReference type="InterPro" id="IPR006129">
    <property type="entry name" value="AdhesinB"/>
</dbReference>